<evidence type="ECO:0000256" key="2">
    <source>
        <dbReference type="SAM" id="MobiDB-lite"/>
    </source>
</evidence>
<feature type="transmembrane region" description="Helical" evidence="3">
    <location>
        <begin position="36"/>
        <end position="57"/>
    </location>
</feature>
<feature type="transmembrane region" description="Helical" evidence="3">
    <location>
        <begin position="6"/>
        <end position="24"/>
    </location>
</feature>
<keyword evidence="6" id="KW-1185">Reference proteome</keyword>
<dbReference type="Pfam" id="PF01145">
    <property type="entry name" value="Band_7"/>
    <property type="match status" value="1"/>
</dbReference>
<evidence type="ECO:0000256" key="1">
    <source>
        <dbReference type="SAM" id="Coils"/>
    </source>
</evidence>
<gene>
    <name evidence="5" type="ORF">ANI01nite_09350</name>
</gene>
<reference evidence="5 6" key="1">
    <citation type="submission" date="2019-06" db="EMBL/GenBank/DDBJ databases">
        <title>Whole genome shotgun sequence of Glutamicibacter nicotianae NBRC 14234.</title>
        <authorList>
            <person name="Hosoyama A."/>
            <person name="Uohara A."/>
            <person name="Ohji S."/>
            <person name="Ichikawa N."/>
        </authorList>
    </citation>
    <scope>NUCLEOTIDE SEQUENCE [LARGE SCALE GENOMIC DNA]</scope>
    <source>
        <strain evidence="5 6">NBRC 14234</strain>
    </source>
</reference>
<protein>
    <recommendedName>
        <fullName evidence="4">Band 7 domain-containing protein</fullName>
    </recommendedName>
</protein>
<dbReference type="RefSeq" id="WP_141356376.1">
    <property type="nucleotide sequence ID" value="NZ_BAAAWM010000001.1"/>
</dbReference>
<keyword evidence="3" id="KW-0812">Transmembrane</keyword>
<keyword evidence="3" id="KW-1133">Transmembrane helix</keyword>
<organism evidence="5 6">
    <name type="scientific">Glutamicibacter nicotianae</name>
    <name type="common">Arthrobacter nicotianae</name>
    <dbReference type="NCBI Taxonomy" id="37929"/>
    <lineage>
        <taxon>Bacteria</taxon>
        <taxon>Bacillati</taxon>
        <taxon>Actinomycetota</taxon>
        <taxon>Actinomycetes</taxon>
        <taxon>Micrococcales</taxon>
        <taxon>Micrococcaceae</taxon>
        <taxon>Glutamicibacter</taxon>
    </lineage>
</organism>
<feature type="coiled-coil region" evidence="1">
    <location>
        <begin position="223"/>
        <end position="250"/>
    </location>
</feature>
<keyword evidence="1" id="KW-0175">Coiled coil</keyword>
<comment type="caution">
    <text evidence="5">The sequence shown here is derived from an EMBL/GenBank/DDBJ whole genome shotgun (WGS) entry which is preliminary data.</text>
</comment>
<proteinExistence type="predicted"/>
<feature type="region of interest" description="Disordered" evidence="2">
    <location>
        <begin position="272"/>
        <end position="296"/>
    </location>
</feature>
<dbReference type="EMBL" id="BJNE01000002">
    <property type="protein sequence ID" value="GEC11732.1"/>
    <property type="molecule type" value="Genomic_DNA"/>
</dbReference>
<feature type="domain" description="Band 7" evidence="4">
    <location>
        <begin position="56"/>
        <end position="242"/>
    </location>
</feature>
<keyword evidence="3" id="KW-0472">Membrane</keyword>
<evidence type="ECO:0000256" key="3">
    <source>
        <dbReference type="SAM" id="Phobius"/>
    </source>
</evidence>
<evidence type="ECO:0000259" key="4">
    <source>
        <dbReference type="Pfam" id="PF01145"/>
    </source>
</evidence>
<dbReference type="PANTHER" id="PTHR42911">
    <property type="entry name" value="MODULATOR OF FTSH PROTEASE HFLC"/>
    <property type="match status" value="1"/>
</dbReference>
<name>A0ABQ0RIT9_GLUNI</name>
<sequence>MFPTIITVLCAIAGLLVLLAGNAMKPENKNRAATRFTGITVFIVSLIVLAIMSTTIVQPRTVGVKVALGRPTSVVSNGFHLKWPWEKVEKLDGSVQNDVYSADSAIPVRLGNNGRADVDASIQWQLKTDDAMDVFLDYRTFEGIQSNLVDRNFRAALNEVMATYDPLEYGEPASGGQDLEGLAKSVQEKMQAKVKTQIEIRSVTLPIINFDEPTQNRINELQAETAKTRVAQQRKQTSEAEAEANKILERSLTPETLTSKCLDIVAESGQSPIGCFPNSGVQPITMTGDKQKDSSQ</sequence>
<dbReference type="Proteomes" id="UP000316242">
    <property type="component" value="Unassembled WGS sequence"/>
</dbReference>
<evidence type="ECO:0000313" key="5">
    <source>
        <dbReference type="EMBL" id="GEC11732.1"/>
    </source>
</evidence>
<accession>A0ABQ0RIT9</accession>
<dbReference type="PANTHER" id="PTHR42911:SF2">
    <property type="entry name" value="PROHIBITIN FAMILY PROTEIN"/>
    <property type="match status" value="1"/>
</dbReference>
<evidence type="ECO:0000313" key="6">
    <source>
        <dbReference type="Proteomes" id="UP000316242"/>
    </source>
</evidence>
<dbReference type="InterPro" id="IPR001107">
    <property type="entry name" value="Band_7"/>
</dbReference>